<accession>A0A9N9WMA6</accession>
<dbReference type="AlphaFoldDB" id="A0A9N9WMA6"/>
<dbReference type="OrthoDB" id="7717379at2759"/>
<feature type="signal peptide" evidence="1">
    <location>
        <begin position="1"/>
        <end position="23"/>
    </location>
</feature>
<protein>
    <submittedName>
        <fullName evidence="2">Uncharacterized protein</fullName>
    </submittedName>
</protein>
<organism evidence="2 3">
    <name type="scientific">Chironomus riparius</name>
    <dbReference type="NCBI Taxonomy" id="315576"/>
    <lineage>
        <taxon>Eukaryota</taxon>
        <taxon>Metazoa</taxon>
        <taxon>Ecdysozoa</taxon>
        <taxon>Arthropoda</taxon>
        <taxon>Hexapoda</taxon>
        <taxon>Insecta</taxon>
        <taxon>Pterygota</taxon>
        <taxon>Neoptera</taxon>
        <taxon>Endopterygota</taxon>
        <taxon>Diptera</taxon>
        <taxon>Nematocera</taxon>
        <taxon>Chironomoidea</taxon>
        <taxon>Chironomidae</taxon>
        <taxon>Chironominae</taxon>
        <taxon>Chironomus</taxon>
    </lineage>
</organism>
<dbReference type="Proteomes" id="UP001153620">
    <property type="component" value="Chromosome 1"/>
</dbReference>
<reference evidence="2" key="1">
    <citation type="submission" date="2022-01" db="EMBL/GenBank/DDBJ databases">
        <authorList>
            <person name="King R."/>
        </authorList>
    </citation>
    <scope>NUCLEOTIDE SEQUENCE</scope>
</reference>
<keyword evidence="1" id="KW-0732">Signal</keyword>
<dbReference type="EMBL" id="OU895877">
    <property type="protein sequence ID" value="CAG9797407.1"/>
    <property type="molecule type" value="Genomic_DNA"/>
</dbReference>
<evidence type="ECO:0000313" key="3">
    <source>
        <dbReference type="Proteomes" id="UP001153620"/>
    </source>
</evidence>
<evidence type="ECO:0000256" key="1">
    <source>
        <dbReference type="SAM" id="SignalP"/>
    </source>
</evidence>
<gene>
    <name evidence="2" type="ORF">CHIRRI_LOCUS406</name>
</gene>
<name>A0A9N9WMA6_9DIPT</name>
<sequence length="95" mass="10805">MASVMRIIMASFLVLSLVAFSLSAPMPGGKSHSKVRIHVPVKHHTHVITKTQVKTVHIGVPIKEKPKKHGWDSSWAYSKKSKRFRKPPPMFFINY</sequence>
<keyword evidence="3" id="KW-1185">Reference proteome</keyword>
<proteinExistence type="predicted"/>
<reference evidence="2" key="2">
    <citation type="submission" date="2022-10" db="EMBL/GenBank/DDBJ databases">
        <authorList>
            <consortium name="ENA_rothamsted_submissions"/>
            <consortium name="culmorum"/>
            <person name="King R."/>
        </authorList>
    </citation>
    <scope>NUCLEOTIDE SEQUENCE</scope>
</reference>
<evidence type="ECO:0000313" key="2">
    <source>
        <dbReference type="EMBL" id="CAG9797407.1"/>
    </source>
</evidence>
<feature type="chain" id="PRO_5040214505" evidence="1">
    <location>
        <begin position="24"/>
        <end position="95"/>
    </location>
</feature>